<feature type="transmembrane region" description="Helical" evidence="1">
    <location>
        <begin position="6"/>
        <end position="24"/>
    </location>
</feature>
<gene>
    <name evidence="2" type="ORF">TKV_c12480</name>
</gene>
<dbReference type="Proteomes" id="UP000029669">
    <property type="component" value="Chromosome"/>
</dbReference>
<evidence type="ECO:0000256" key="1">
    <source>
        <dbReference type="SAM" id="Phobius"/>
    </source>
</evidence>
<dbReference type="eggNOG" id="ENOG50331CK">
    <property type="taxonomic scope" value="Bacteria"/>
</dbReference>
<keyword evidence="1" id="KW-1133">Transmembrane helix</keyword>
<organism evidence="2 3">
    <name type="scientific">Thermoanaerobacter kivui</name>
    <name type="common">Acetogenium kivui</name>
    <dbReference type="NCBI Taxonomy" id="2325"/>
    <lineage>
        <taxon>Bacteria</taxon>
        <taxon>Bacillati</taxon>
        <taxon>Bacillota</taxon>
        <taxon>Clostridia</taxon>
        <taxon>Thermoanaerobacterales</taxon>
        <taxon>Thermoanaerobacteraceae</taxon>
        <taxon>Thermoanaerobacter</taxon>
    </lineage>
</organism>
<dbReference type="Pfam" id="PF11167">
    <property type="entry name" value="DUF2953"/>
    <property type="match status" value="1"/>
</dbReference>
<dbReference type="HOGENOM" id="CLU_1354066_0_0_9"/>
<accession>A0A097ARI2</accession>
<reference evidence="3" key="1">
    <citation type="journal article" date="2015" name="Genome Announc.">
        <title>Whole-Genome Sequences of 80 Environmental and Clinical Isolates of Burkholderia pseudomallei.</title>
        <authorList>
            <person name="Johnson S.L."/>
            <person name="Baker A.L."/>
            <person name="Chain P.S."/>
            <person name="Currie B.J."/>
            <person name="Daligault H.E."/>
            <person name="Davenport K.W."/>
            <person name="Davis C.B."/>
            <person name="Inglis T.J."/>
            <person name="Kaestli M."/>
            <person name="Koren S."/>
            <person name="Mayo M."/>
            <person name="Merritt A.J."/>
            <person name="Price E.P."/>
            <person name="Sarovich D.S."/>
            <person name="Warner J."/>
            <person name="Rosovitz M.J."/>
        </authorList>
    </citation>
    <scope>NUCLEOTIDE SEQUENCE [LARGE SCALE GENOMIC DNA]</scope>
    <source>
        <strain evidence="3">DSM 2030</strain>
    </source>
</reference>
<dbReference type="InterPro" id="IPR021338">
    <property type="entry name" value="DUF2953"/>
</dbReference>
<protein>
    <submittedName>
        <fullName evidence="2">Hydroxylase</fullName>
    </submittedName>
</protein>
<proteinExistence type="predicted"/>
<sequence>MKYLSVVFIILIFLILLYFLPLQIKIKANKEGKNISLEIATNIFFVNFLTFKLQKEPEKEELYFKVLGVKILKSAGAKKLERTKKEGKFSALDIGYKDFFKIIELLKGILKNTVVYKFYLNVKIGLEDAAWTAILSGSLWGVIYTALMPIYNNATFTTAPEVYITPCYGQNKLEGNLICIFKITCGNIIINGIKFLGSLKGR</sequence>
<keyword evidence="1" id="KW-0472">Membrane</keyword>
<dbReference type="EMBL" id="CP009170">
    <property type="protein sequence ID" value="AIS52419.1"/>
    <property type="molecule type" value="Genomic_DNA"/>
</dbReference>
<dbReference type="STRING" id="2325.TKV_c12480"/>
<dbReference type="RefSeq" id="WP_049685177.1">
    <property type="nucleotide sequence ID" value="NZ_CP009170.1"/>
</dbReference>
<dbReference type="AlphaFoldDB" id="A0A097ARI2"/>
<keyword evidence="1" id="KW-0812">Transmembrane</keyword>
<dbReference type="OrthoDB" id="1953500at2"/>
<dbReference type="KEGG" id="tki:TKV_c12480"/>
<evidence type="ECO:0000313" key="2">
    <source>
        <dbReference type="EMBL" id="AIS52419.1"/>
    </source>
</evidence>
<name>A0A097ARI2_THEKI</name>
<keyword evidence="3" id="KW-1185">Reference proteome</keyword>
<evidence type="ECO:0000313" key="3">
    <source>
        <dbReference type="Proteomes" id="UP000029669"/>
    </source>
</evidence>